<dbReference type="RefSeq" id="WP_194141008.1">
    <property type="nucleotide sequence ID" value="NZ_PRDM01000006.1"/>
</dbReference>
<dbReference type="EMBL" id="PRDM01000006">
    <property type="protein sequence ID" value="MBE8727881.1"/>
    <property type="molecule type" value="Genomic_DNA"/>
</dbReference>
<proteinExistence type="predicted"/>
<organism evidence="1 2">
    <name type="scientific">Flavobacterium hungaricum</name>
    <dbReference type="NCBI Taxonomy" id="2082725"/>
    <lineage>
        <taxon>Bacteria</taxon>
        <taxon>Pseudomonadati</taxon>
        <taxon>Bacteroidota</taxon>
        <taxon>Flavobacteriia</taxon>
        <taxon>Flavobacteriales</taxon>
        <taxon>Flavobacteriaceae</taxon>
        <taxon>Flavobacterium</taxon>
    </lineage>
</organism>
<evidence type="ECO:0000313" key="1">
    <source>
        <dbReference type="EMBL" id="MBE8727881.1"/>
    </source>
</evidence>
<protein>
    <recommendedName>
        <fullName evidence="3">Lipoprotein</fullName>
    </recommendedName>
</protein>
<reference evidence="1 2" key="1">
    <citation type="submission" date="2018-07" db="EMBL/GenBank/DDBJ databases">
        <title>Genome assembly of strain KB82.</title>
        <authorList>
            <person name="Kukolya J."/>
            <person name="Horvath B."/>
            <person name="Nagy I."/>
            <person name="Toth A."/>
        </authorList>
    </citation>
    <scope>NUCLEOTIDE SEQUENCE [LARGE SCALE GENOMIC DNA]</scope>
    <source>
        <strain evidence="1 2">Kb82</strain>
    </source>
</reference>
<comment type="caution">
    <text evidence="1">The sequence shown here is derived from an EMBL/GenBank/DDBJ whole genome shotgun (WGS) entry which is preliminary data.</text>
</comment>
<evidence type="ECO:0000313" key="2">
    <source>
        <dbReference type="Proteomes" id="UP000640614"/>
    </source>
</evidence>
<accession>A0ABR9TRI0</accession>
<gene>
    <name evidence="1" type="ORF">C4F50_23440</name>
</gene>
<dbReference type="Proteomes" id="UP000640614">
    <property type="component" value="Unassembled WGS sequence"/>
</dbReference>
<evidence type="ECO:0008006" key="3">
    <source>
        <dbReference type="Google" id="ProtNLM"/>
    </source>
</evidence>
<sequence length="276" mass="31236">MKSLFKALFFLILVFQFISCNNSKPEIKTTKISHKDIVKESKNEVAVVETEDYSFPVDSILKIPILNLGVFHRGEVDPDLEKKTWFGLFKNHDNYTFLKTNIAIKSAYDPVLDEDESEHTGWEVSVAEKDTCVILIEKYPYFIDKKVEAVKLPEKIYPQGNFEFQFLGVQYILSATGKKKKESEDSDAFVLSDYKLYLTANSNGKATKTLLVEKKNFDDQIIKIIFAGDIDGDSKLDLIIDTAAHYNVSSPTLYLSKEAGKEEVVRPVGVFTTVGC</sequence>
<name>A0ABR9TRI0_9FLAO</name>
<keyword evidence="2" id="KW-1185">Reference proteome</keyword>